<comment type="caution">
    <text evidence="1">The sequence shown here is derived from an EMBL/GenBank/DDBJ whole genome shotgun (WGS) entry which is preliminary data.</text>
</comment>
<protein>
    <submittedName>
        <fullName evidence="1">Uncharacterized protein</fullName>
    </submittedName>
</protein>
<evidence type="ECO:0000313" key="2">
    <source>
        <dbReference type="Proteomes" id="UP000474565"/>
    </source>
</evidence>
<accession>A0A6L8MR52</accession>
<gene>
    <name evidence="1" type="ORF">GTP44_20845</name>
</gene>
<dbReference type="Proteomes" id="UP000474565">
    <property type="component" value="Unassembled WGS sequence"/>
</dbReference>
<dbReference type="EMBL" id="WWCP01000032">
    <property type="protein sequence ID" value="MYM84388.1"/>
    <property type="molecule type" value="Genomic_DNA"/>
</dbReference>
<organism evidence="1 2">
    <name type="scientific">Duganella lactea</name>
    <dbReference type="NCBI Taxonomy" id="2692173"/>
    <lineage>
        <taxon>Bacteria</taxon>
        <taxon>Pseudomonadati</taxon>
        <taxon>Pseudomonadota</taxon>
        <taxon>Betaproteobacteria</taxon>
        <taxon>Burkholderiales</taxon>
        <taxon>Oxalobacteraceae</taxon>
        <taxon>Telluria group</taxon>
        <taxon>Duganella</taxon>
    </lineage>
</organism>
<proteinExistence type="predicted"/>
<name>A0A6L8MR52_9BURK</name>
<dbReference type="RefSeq" id="WP_161020913.1">
    <property type="nucleotide sequence ID" value="NZ_WWCP01000032.1"/>
</dbReference>
<dbReference type="AlphaFoldDB" id="A0A6L8MR52"/>
<sequence length="203" mass="23485">MINHFEPYFEGTFSESYTKDFYNLLLSVVFRTLSYIAAGPEKHRITERVLCLVEDWRRYLDKGAPIAYKGLYAVRHHELELIPGWNTRNKTWMSHGVNASSRDQKQARYFVYVQMGPFHVFADLGDIDDKDTPIEPSWAPLEIASNGGNFNKVNQIPKELQYILSDSALLYSTKMDTLSETQLAKIREAQEKHSSRLQDLGFK</sequence>
<reference evidence="1 2" key="1">
    <citation type="submission" date="2019-12" db="EMBL/GenBank/DDBJ databases">
        <title>Novel species isolated from a subtropical stream in China.</title>
        <authorList>
            <person name="Lu H."/>
        </authorList>
    </citation>
    <scope>NUCLEOTIDE SEQUENCE [LARGE SCALE GENOMIC DNA]</scope>
    <source>
        <strain evidence="1 2">FT50W</strain>
    </source>
</reference>
<evidence type="ECO:0000313" key="1">
    <source>
        <dbReference type="EMBL" id="MYM84388.1"/>
    </source>
</evidence>